<sequence>MHLTTPLLTLGLALIDLASGQNLSVAQAANLEHYWSYGRSAPYYPTPQASGRGEWSTAYAKAKAFVGQMTDFEKNNITYGQASTTDSGNGVRGTDGVNGYPAGLHAGASWNQDLAYDRALYMGEEFKNKGVSVALGPVVGPLGKLARGGRNWEGFSNDPYLSGKLVYESVLGLEKNVMSCVKHFIGNEQETNRIPPALIRGAQNQSLSTNIDPKTEHELYVWPFQDAIRAGAASVMCSYSKFNNSYGCQNSYNMNGVLKGELGFQGFVVSDWGAQRTGIASANSGLDMAMPGSAYWQNGNLSQAVSNGTVDQSRLDDMATRIIATWYRLEELNSPAFKNPGFGLPASLLEPHTLVDARNPDSADTILQIAVEGHVLVKNVNNTLPLNKPKFLSLFGYDGVASTRNTPATGTKWGFGLDNTHVYPNGTFWTDAFLFSTFLSSQPAGTTGPGVALNGTMITGGGSGATTPAYIDAPYDAFQRQAYQDRTLLAWNFADFNVTVDRASDHCIVFINAQSSEGWDRPELADADSDSLVEIVASQCSSTIVVLHHAGVRLVDRWIENPNITAVIYGHLPGQDSGRALVEIMYGNQSPSGRLPYTVAKRDADYGNLLAPVLPVGVDYYTQDNFTEGVYIDYKHFIAQNITPRYEFGYGLTYTTFSYASLGVSRSYANTQYLAPNSTFAEGGLTSLWETIATVTFDVTNTGSVAAAEVAQLYVGIPGGPQKVLRGFGKKLLQPGETGNFSFQLNRRDLSEWTSQGWALQKGTYKLYVGKSVLDICLTSELTI</sequence>
<evidence type="ECO:0000256" key="10">
    <source>
        <dbReference type="ARBA" id="ARBA00023180"/>
    </source>
</evidence>
<evidence type="ECO:0000256" key="5">
    <source>
        <dbReference type="ARBA" id="ARBA00012744"/>
    </source>
</evidence>
<evidence type="ECO:0000256" key="13">
    <source>
        <dbReference type="ARBA" id="ARBA00023326"/>
    </source>
</evidence>
<evidence type="ECO:0000256" key="9">
    <source>
        <dbReference type="ARBA" id="ARBA00023001"/>
    </source>
</evidence>
<evidence type="ECO:0000256" key="15">
    <source>
        <dbReference type="SAM" id="SignalP"/>
    </source>
</evidence>
<accession>A0AAN7W995</accession>
<dbReference type="SMART" id="SM01217">
    <property type="entry name" value="Fn3_like"/>
    <property type="match status" value="1"/>
</dbReference>
<reference evidence="17" key="1">
    <citation type="submission" date="2023-08" db="EMBL/GenBank/DDBJ databases">
        <title>Black Yeasts Isolated from many extreme environments.</title>
        <authorList>
            <person name="Coleine C."/>
            <person name="Stajich J.E."/>
            <person name="Selbmann L."/>
        </authorList>
    </citation>
    <scope>NUCLEOTIDE SEQUENCE</scope>
    <source>
        <strain evidence="17">CCFEE 5810</strain>
    </source>
</reference>
<dbReference type="InterPro" id="IPR050288">
    <property type="entry name" value="Cellulose_deg_GH3"/>
</dbReference>
<keyword evidence="10" id="KW-0325">Glycoprotein</keyword>
<comment type="caution">
    <text evidence="17">The sequence shown here is derived from an EMBL/GenBank/DDBJ whole genome shotgun (WGS) entry which is preliminary data.</text>
</comment>
<feature type="signal peptide" evidence="15">
    <location>
        <begin position="1"/>
        <end position="20"/>
    </location>
</feature>
<evidence type="ECO:0000256" key="14">
    <source>
        <dbReference type="RuleBase" id="RU361161"/>
    </source>
</evidence>
<keyword evidence="9" id="KW-0136">Cellulose degradation</keyword>
<dbReference type="PANTHER" id="PTHR42715">
    <property type="entry name" value="BETA-GLUCOSIDASE"/>
    <property type="match status" value="1"/>
</dbReference>
<dbReference type="FunFam" id="3.20.20.300:FF:000002">
    <property type="entry name" value="Probable beta-glucosidase"/>
    <property type="match status" value="1"/>
</dbReference>
<evidence type="ECO:0000313" key="18">
    <source>
        <dbReference type="Proteomes" id="UP001310594"/>
    </source>
</evidence>
<dbReference type="PROSITE" id="PS00775">
    <property type="entry name" value="GLYCOSYL_HYDROL_F3"/>
    <property type="match status" value="1"/>
</dbReference>
<feature type="chain" id="PRO_5043035129" description="beta-glucosidase" evidence="15">
    <location>
        <begin position="21"/>
        <end position="784"/>
    </location>
</feature>
<dbReference type="InterPro" id="IPR036962">
    <property type="entry name" value="Glyco_hydro_3_N_sf"/>
</dbReference>
<dbReference type="Pfam" id="PF01915">
    <property type="entry name" value="Glyco_hydro_3_C"/>
    <property type="match status" value="1"/>
</dbReference>
<dbReference type="SUPFAM" id="SSF52279">
    <property type="entry name" value="Beta-D-glucan exohydrolase, C-terminal domain"/>
    <property type="match status" value="1"/>
</dbReference>
<evidence type="ECO:0000256" key="7">
    <source>
        <dbReference type="ARBA" id="ARBA00022729"/>
    </source>
</evidence>
<dbReference type="InterPro" id="IPR001764">
    <property type="entry name" value="Glyco_hydro_3_N"/>
</dbReference>
<dbReference type="InterPro" id="IPR019800">
    <property type="entry name" value="Glyco_hydro_3_AS"/>
</dbReference>
<keyword evidence="13 14" id="KW-0624">Polysaccharide degradation</keyword>
<dbReference type="Gene3D" id="2.60.40.10">
    <property type="entry name" value="Immunoglobulins"/>
    <property type="match status" value="1"/>
</dbReference>
<name>A0AAN7W995_9PEZI</name>
<keyword evidence="8 14" id="KW-0378">Hydrolase</keyword>
<evidence type="ECO:0000256" key="12">
    <source>
        <dbReference type="ARBA" id="ARBA00023295"/>
    </source>
</evidence>
<dbReference type="Gene3D" id="3.40.50.1700">
    <property type="entry name" value="Glycoside hydrolase family 3 C-terminal domain"/>
    <property type="match status" value="1"/>
</dbReference>
<evidence type="ECO:0000259" key="16">
    <source>
        <dbReference type="SMART" id="SM01217"/>
    </source>
</evidence>
<dbReference type="AlphaFoldDB" id="A0AAN7W995"/>
<evidence type="ECO:0000256" key="3">
    <source>
        <dbReference type="ARBA" id="ARBA00004987"/>
    </source>
</evidence>
<dbReference type="InterPro" id="IPR002772">
    <property type="entry name" value="Glyco_hydro_3_C"/>
</dbReference>
<dbReference type="EC" id="3.2.1.21" evidence="5 14"/>
<dbReference type="EMBL" id="JAVRQU010000004">
    <property type="protein sequence ID" value="KAK5703986.1"/>
    <property type="molecule type" value="Genomic_DNA"/>
</dbReference>
<dbReference type="InterPro" id="IPR026891">
    <property type="entry name" value="Fn3-like"/>
</dbReference>
<dbReference type="GO" id="GO:0008422">
    <property type="term" value="F:beta-glucosidase activity"/>
    <property type="evidence" value="ECO:0007669"/>
    <property type="project" value="UniProtKB-EC"/>
</dbReference>
<protein>
    <recommendedName>
        <fullName evidence="5 14">beta-glucosidase</fullName>
        <ecNumber evidence="5 14">3.2.1.21</ecNumber>
    </recommendedName>
</protein>
<dbReference type="InterPro" id="IPR013783">
    <property type="entry name" value="Ig-like_fold"/>
</dbReference>
<dbReference type="PRINTS" id="PR00133">
    <property type="entry name" value="GLHYDRLASE3"/>
</dbReference>
<proteinExistence type="inferred from homology"/>
<keyword evidence="7 15" id="KW-0732">Signal</keyword>
<evidence type="ECO:0000256" key="8">
    <source>
        <dbReference type="ARBA" id="ARBA00022801"/>
    </source>
</evidence>
<evidence type="ECO:0000256" key="1">
    <source>
        <dbReference type="ARBA" id="ARBA00000448"/>
    </source>
</evidence>
<dbReference type="Pfam" id="PF00933">
    <property type="entry name" value="Glyco_hydro_3"/>
    <property type="match status" value="1"/>
</dbReference>
<gene>
    <name evidence="17" type="ORF">LTR97_002999</name>
</gene>
<dbReference type="Proteomes" id="UP001310594">
    <property type="component" value="Unassembled WGS sequence"/>
</dbReference>
<dbReference type="GO" id="GO:0005576">
    <property type="term" value="C:extracellular region"/>
    <property type="evidence" value="ECO:0007669"/>
    <property type="project" value="UniProtKB-SubCell"/>
</dbReference>
<dbReference type="Gene3D" id="3.20.20.300">
    <property type="entry name" value="Glycoside hydrolase, family 3, N-terminal domain"/>
    <property type="match status" value="1"/>
</dbReference>
<evidence type="ECO:0000256" key="4">
    <source>
        <dbReference type="ARBA" id="ARBA00005336"/>
    </source>
</evidence>
<feature type="domain" description="Fibronectin type III-like" evidence="16">
    <location>
        <begin position="709"/>
        <end position="773"/>
    </location>
</feature>
<evidence type="ECO:0000313" key="17">
    <source>
        <dbReference type="EMBL" id="KAK5703986.1"/>
    </source>
</evidence>
<comment type="pathway">
    <text evidence="3 14">Glycan metabolism; cellulose degradation.</text>
</comment>
<dbReference type="PANTHER" id="PTHR42715:SF5">
    <property type="entry name" value="BETA-GLUCOSIDASE M-RELATED"/>
    <property type="match status" value="1"/>
</dbReference>
<dbReference type="Pfam" id="PF14310">
    <property type="entry name" value="Fn3-like"/>
    <property type="match status" value="1"/>
</dbReference>
<evidence type="ECO:0000256" key="2">
    <source>
        <dbReference type="ARBA" id="ARBA00004613"/>
    </source>
</evidence>
<keyword evidence="11 14" id="KW-0119">Carbohydrate metabolism</keyword>
<dbReference type="InterPro" id="IPR036881">
    <property type="entry name" value="Glyco_hydro_3_C_sf"/>
</dbReference>
<comment type="similarity">
    <text evidence="4 14">Belongs to the glycosyl hydrolase 3 family.</text>
</comment>
<evidence type="ECO:0000256" key="6">
    <source>
        <dbReference type="ARBA" id="ARBA00022525"/>
    </source>
</evidence>
<comment type="catalytic activity">
    <reaction evidence="1 14">
        <text>Hydrolysis of terminal, non-reducing beta-D-glucosyl residues with release of beta-D-glucose.</text>
        <dbReference type="EC" id="3.2.1.21"/>
    </reaction>
</comment>
<dbReference type="SUPFAM" id="SSF51445">
    <property type="entry name" value="(Trans)glycosidases"/>
    <property type="match status" value="1"/>
</dbReference>
<dbReference type="InterPro" id="IPR017853">
    <property type="entry name" value="GH"/>
</dbReference>
<dbReference type="GO" id="GO:0030245">
    <property type="term" value="P:cellulose catabolic process"/>
    <property type="evidence" value="ECO:0007669"/>
    <property type="project" value="UniProtKB-KW"/>
</dbReference>
<comment type="subcellular location">
    <subcellularLocation>
        <location evidence="2">Secreted</location>
    </subcellularLocation>
</comment>
<evidence type="ECO:0000256" key="11">
    <source>
        <dbReference type="ARBA" id="ARBA00023277"/>
    </source>
</evidence>
<organism evidence="17 18">
    <name type="scientific">Elasticomyces elasticus</name>
    <dbReference type="NCBI Taxonomy" id="574655"/>
    <lineage>
        <taxon>Eukaryota</taxon>
        <taxon>Fungi</taxon>
        <taxon>Dikarya</taxon>
        <taxon>Ascomycota</taxon>
        <taxon>Pezizomycotina</taxon>
        <taxon>Dothideomycetes</taxon>
        <taxon>Dothideomycetidae</taxon>
        <taxon>Mycosphaerellales</taxon>
        <taxon>Teratosphaeriaceae</taxon>
        <taxon>Elasticomyces</taxon>
    </lineage>
</organism>
<keyword evidence="6" id="KW-0964">Secreted</keyword>
<keyword evidence="12 14" id="KW-0326">Glycosidase</keyword>